<dbReference type="GO" id="GO:0003824">
    <property type="term" value="F:catalytic activity"/>
    <property type="evidence" value="ECO:0007669"/>
    <property type="project" value="InterPro"/>
</dbReference>
<dbReference type="Pfam" id="PF04344">
    <property type="entry name" value="CheZ"/>
    <property type="match status" value="1"/>
</dbReference>
<organism evidence="2 3">
    <name type="scientific">Sulfurihydrogenibium azorense (strain DSM 15241 / OCM 825 / Az-Fu1)</name>
    <dbReference type="NCBI Taxonomy" id="204536"/>
    <lineage>
        <taxon>Bacteria</taxon>
        <taxon>Pseudomonadati</taxon>
        <taxon>Aquificota</taxon>
        <taxon>Aquificia</taxon>
        <taxon>Aquificales</taxon>
        <taxon>Hydrogenothermaceae</taxon>
        <taxon>Sulfurihydrogenibium</taxon>
    </lineage>
</organism>
<dbReference type="GO" id="GO:0050920">
    <property type="term" value="P:regulation of chemotaxis"/>
    <property type="evidence" value="ECO:0007669"/>
    <property type="project" value="InterPro"/>
</dbReference>
<dbReference type="STRING" id="204536.SULAZ_1326"/>
<dbReference type="KEGG" id="saf:SULAZ_1326"/>
<dbReference type="SUPFAM" id="SSF75708">
    <property type="entry name" value="Chemotaxis phosphatase CheZ"/>
    <property type="match status" value="1"/>
</dbReference>
<sequence>MEDLKTVIKSILEEVKILEEKIEETAKVATHTTKVITPTATESLREVIKFSEESANNIIQQIDKVEENCKVIDKTVDELLNLNPVSTIKEKLSLIKEKNKDNMNILIKVYELFSFQDLMAQQIKEVINILEETKKNLLKFAATSIEMSSLSEEDKKKAVGKVHEFITGDRINQQDVDKLLEELGL</sequence>
<dbReference type="Proteomes" id="UP000001369">
    <property type="component" value="Chromosome"/>
</dbReference>
<evidence type="ECO:0000313" key="2">
    <source>
        <dbReference type="EMBL" id="ACN98679.1"/>
    </source>
</evidence>
<dbReference type="AlphaFoldDB" id="C1DW06"/>
<dbReference type="OrthoDB" id="14822at2"/>
<keyword evidence="1" id="KW-0175">Coiled coil</keyword>
<evidence type="ECO:0000313" key="3">
    <source>
        <dbReference type="Proteomes" id="UP000001369"/>
    </source>
</evidence>
<accession>C1DW06</accession>
<dbReference type="GO" id="GO:0009288">
    <property type="term" value="C:bacterial-type flagellum"/>
    <property type="evidence" value="ECO:0007669"/>
    <property type="project" value="InterPro"/>
</dbReference>
<dbReference type="RefSeq" id="WP_012674001.1">
    <property type="nucleotide sequence ID" value="NC_012438.1"/>
</dbReference>
<protein>
    <submittedName>
        <fullName evidence="2">Chemotaxis phosphatase, CheZ</fullName>
    </submittedName>
</protein>
<reference evidence="2 3" key="1">
    <citation type="journal article" date="2009" name="J. Bacteriol.">
        <title>Complete and draft genome sequences of six members of the Aquificales.</title>
        <authorList>
            <person name="Reysenbach A.L."/>
            <person name="Hamamura N."/>
            <person name="Podar M."/>
            <person name="Griffiths E."/>
            <person name="Ferreira S."/>
            <person name="Hochstein R."/>
            <person name="Heidelberg J."/>
            <person name="Johnson J."/>
            <person name="Mead D."/>
            <person name="Pohorille A."/>
            <person name="Sarmiento M."/>
            <person name="Schweighofer K."/>
            <person name="Seshadri R."/>
            <person name="Voytek M.A."/>
        </authorList>
    </citation>
    <scope>NUCLEOTIDE SEQUENCE [LARGE SCALE GENOMIC DNA]</scope>
    <source>
        <strain evidence="3">Az-Fu1 / DSM 15241 / OCM 825</strain>
    </source>
</reference>
<dbReference type="HOGENOM" id="CLU_1467543_0_0_0"/>
<feature type="coiled-coil region" evidence="1">
    <location>
        <begin position="1"/>
        <end position="82"/>
    </location>
</feature>
<dbReference type="eggNOG" id="COG3143">
    <property type="taxonomic scope" value="Bacteria"/>
</dbReference>
<dbReference type="InterPro" id="IPR007439">
    <property type="entry name" value="Chemotax_Pase_CheZ"/>
</dbReference>
<evidence type="ECO:0000256" key="1">
    <source>
        <dbReference type="SAM" id="Coils"/>
    </source>
</evidence>
<name>C1DW06_SULAA</name>
<dbReference type="Gene3D" id="1.10.287.500">
    <property type="entry name" value="Helix hairpin bin"/>
    <property type="match status" value="1"/>
</dbReference>
<proteinExistence type="predicted"/>
<dbReference type="EMBL" id="CP001229">
    <property type="protein sequence ID" value="ACN98679.1"/>
    <property type="molecule type" value="Genomic_DNA"/>
</dbReference>
<keyword evidence="3" id="KW-1185">Reference proteome</keyword>
<gene>
    <name evidence="2" type="ordered locus">SULAZ_1326</name>
</gene>